<dbReference type="Proteomes" id="UP001139365">
    <property type="component" value="Unassembled WGS sequence"/>
</dbReference>
<dbReference type="AlphaFoldDB" id="A0AAE3FH94"/>
<name>A0AAE3FH94_9BACT</name>
<comment type="similarity">
    <text evidence="1 2">Belongs to the small heat shock protein (HSP20) family.</text>
</comment>
<reference evidence="4 5" key="1">
    <citation type="submission" date="2022-03" db="EMBL/GenBank/DDBJ databases">
        <title>Metagenome-assembled genomes from swine fecal metagenomes.</title>
        <authorList>
            <person name="Holman D.B."/>
            <person name="Kommadath A."/>
        </authorList>
    </citation>
    <scope>NUCLEOTIDE SEQUENCE [LARGE SCALE GENOMIC DNA]</scope>
    <source>
        <strain evidence="4">SUG147</strain>
    </source>
</reference>
<dbReference type="PROSITE" id="PS01031">
    <property type="entry name" value="SHSP"/>
    <property type="match status" value="1"/>
</dbReference>
<evidence type="ECO:0000313" key="4">
    <source>
        <dbReference type="EMBL" id="MCI5756396.1"/>
    </source>
</evidence>
<proteinExistence type="inferred from homology"/>
<dbReference type="InterPro" id="IPR031107">
    <property type="entry name" value="Small_HSP"/>
</dbReference>
<evidence type="ECO:0000256" key="2">
    <source>
        <dbReference type="RuleBase" id="RU003616"/>
    </source>
</evidence>
<sequence length="143" mass="16411">MFGITPYNKYHGVYDPFRELEKMEKELFSGRDGLASFRTDIKDNGDAYLLEAELPGFKKEDIHVDIANGVLTVSAERKHDEEKKDGKGNIVHSERTYGRFERSFDVSEINEKDISAEYADGVLKLNLPKKTEVVPESRRLEIK</sequence>
<evidence type="ECO:0000313" key="5">
    <source>
        <dbReference type="Proteomes" id="UP001139365"/>
    </source>
</evidence>
<accession>A0AAE3FH94</accession>
<dbReference type="InterPro" id="IPR002068">
    <property type="entry name" value="A-crystallin/Hsp20_dom"/>
</dbReference>
<evidence type="ECO:0000256" key="1">
    <source>
        <dbReference type="PROSITE-ProRule" id="PRU00285"/>
    </source>
</evidence>
<dbReference type="Gene3D" id="2.60.40.790">
    <property type="match status" value="1"/>
</dbReference>
<dbReference type="PANTHER" id="PTHR11527">
    <property type="entry name" value="HEAT-SHOCK PROTEIN 20 FAMILY MEMBER"/>
    <property type="match status" value="1"/>
</dbReference>
<evidence type="ECO:0000259" key="3">
    <source>
        <dbReference type="PROSITE" id="PS01031"/>
    </source>
</evidence>
<comment type="caution">
    <text evidence="4">The sequence shown here is derived from an EMBL/GenBank/DDBJ whole genome shotgun (WGS) entry which is preliminary data.</text>
</comment>
<feature type="domain" description="SHSP" evidence="3">
    <location>
        <begin position="28"/>
        <end position="143"/>
    </location>
</feature>
<dbReference type="SUPFAM" id="SSF49764">
    <property type="entry name" value="HSP20-like chaperones"/>
    <property type="match status" value="1"/>
</dbReference>
<dbReference type="InterPro" id="IPR008978">
    <property type="entry name" value="HSP20-like_chaperone"/>
</dbReference>
<organism evidence="4 5">
    <name type="scientific">Candidatus Colimorpha enterica</name>
    <dbReference type="NCBI Taxonomy" id="3083063"/>
    <lineage>
        <taxon>Bacteria</taxon>
        <taxon>Pseudomonadati</taxon>
        <taxon>Bacteroidota</taxon>
        <taxon>Bacteroidia</taxon>
        <taxon>Bacteroidales</taxon>
        <taxon>Candidatus Colimorpha</taxon>
    </lineage>
</organism>
<protein>
    <submittedName>
        <fullName evidence="4">Hsp20/alpha crystallin family protein</fullName>
    </submittedName>
</protein>
<dbReference type="Pfam" id="PF00011">
    <property type="entry name" value="HSP20"/>
    <property type="match status" value="1"/>
</dbReference>
<dbReference type="EMBL" id="JALEMU010000148">
    <property type="protein sequence ID" value="MCI5756396.1"/>
    <property type="molecule type" value="Genomic_DNA"/>
</dbReference>
<dbReference type="CDD" id="cd06471">
    <property type="entry name" value="ACD_LpsHSP_like"/>
    <property type="match status" value="1"/>
</dbReference>
<gene>
    <name evidence="4" type="ORF">MR241_08920</name>
</gene>